<evidence type="ECO:0000313" key="2">
    <source>
        <dbReference type="Proteomes" id="UP000003136"/>
    </source>
</evidence>
<evidence type="ECO:0000313" key="1">
    <source>
        <dbReference type="EMBL" id="EEC57667.1"/>
    </source>
</evidence>
<sequence length="77" mass="8615">MTGVKKLPGTQIADNLAEADSEHKDMYSTNYAAFVGCSAERMEMTIFTAGYRMQKYGKKISTKNLKNILTPIIFCDI</sequence>
<dbReference type="HOGENOM" id="CLU_2630819_0_0_9"/>
<dbReference type="STRING" id="483218.BACPEC_02179"/>
<dbReference type="AlphaFoldDB" id="B7ASX1"/>
<protein>
    <submittedName>
        <fullName evidence="1">Uncharacterized protein</fullName>
    </submittedName>
</protein>
<dbReference type="EMBL" id="ABVQ01000036">
    <property type="protein sequence ID" value="EEC57667.1"/>
    <property type="molecule type" value="Genomic_DNA"/>
</dbReference>
<reference evidence="1 2" key="1">
    <citation type="submission" date="2008-11" db="EMBL/GenBank/DDBJ databases">
        <title>Draft genome sequence of Bacteroides pectinophilus (ATCC 43243).</title>
        <authorList>
            <person name="Sudarsanam P."/>
            <person name="Ley R."/>
            <person name="Guruge J."/>
            <person name="Turnbaugh P.J."/>
            <person name="Mahowald M."/>
            <person name="Liep D."/>
            <person name="Gordon J."/>
        </authorList>
    </citation>
    <scope>NUCLEOTIDE SEQUENCE [LARGE SCALE GENOMIC DNA]</scope>
    <source>
        <strain evidence="1 2">ATCC 43243</strain>
    </source>
</reference>
<organism evidence="1 2">
    <name type="scientific">[Bacteroides] pectinophilus ATCC 43243</name>
    <dbReference type="NCBI Taxonomy" id="483218"/>
    <lineage>
        <taxon>Bacteria</taxon>
        <taxon>Bacillati</taxon>
        <taxon>Bacillota</taxon>
        <taxon>Clostridia</taxon>
        <taxon>Eubacteriales</taxon>
    </lineage>
</organism>
<gene>
    <name evidence="1" type="ORF">BACPEC_02179</name>
</gene>
<accession>B7ASX1</accession>
<dbReference type="Proteomes" id="UP000003136">
    <property type="component" value="Unassembled WGS sequence"/>
</dbReference>
<name>B7ASX1_9FIRM</name>
<keyword evidence="2" id="KW-1185">Reference proteome</keyword>
<proteinExistence type="predicted"/>
<reference evidence="1 2" key="2">
    <citation type="submission" date="2008-11" db="EMBL/GenBank/DDBJ databases">
        <authorList>
            <person name="Fulton L."/>
            <person name="Clifton S."/>
            <person name="Fulton B."/>
            <person name="Xu J."/>
            <person name="Minx P."/>
            <person name="Pepin K.H."/>
            <person name="Johnson M."/>
            <person name="Bhonagiri V."/>
            <person name="Nash W.E."/>
            <person name="Mardis E.R."/>
            <person name="Wilson R.K."/>
        </authorList>
    </citation>
    <scope>NUCLEOTIDE SEQUENCE [LARGE SCALE GENOMIC DNA]</scope>
    <source>
        <strain evidence="1 2">ATCC 43243</strain>
    </source>
</reference>
<comment type="caution">
    <text evidence="1">The sequence shown here is derived from an EMBL/GenBank/DDBJ whole genome shotgun (WGS) entry which is preliminary data.</text>
</comment>